<dbReference type="InterPro" id="IPR019481">
    <property type="entry name" value="TFIIIC_triple_barrel"/>
</dbReference>
<evidence type="ECO:0000256" key="2">
    <source>
        <dbReference type="SAM" id="Coils"/>
    </source>
</evidence>
<sequence>MGGSAKEQQQEVEEDEEEYVLLDLDSVAPHIRIPANAPYVLTGLDTLNPILVIDNNIKLIGEYTETIGTGLIFGESDAGREQEAGPSEAKKTQAKQVNPLGQLTKLLWHFYSKTLLKLTIPRIKLLRNRREAQLKQMRKEIANLLETGQEATARIRVEHIIREEKMMAAQEIVDLFCELIAVRLPIIEAQRYLSSNAHL</sequence>
<protein>
    <recommendedName>
        <fullName evidence="3">Transcription factor TFIIIC triple barrel domain-containing protein</fullName>
    </recommendedName>
</protein>
<evidence type="ECO:0000259" key="3">
    <source>
        <dbReference type="Pfam" id="PF10419"/>
    </source>
</evidence>
<evidence type="ECO:0000313" key="4">
    <source>
        <dbReference type="EMBL" id="KAG6438184.1"/>
    </source>
</evidence>
<dbReference type="Pfam" id="PF03398">
    <property type="entry name" value="Ist1"/>
    <property type="match status" value="1"/>
</dbReference>
<dbReference type="Gene3D" id="2.60.40.4370">
    <property type="match status" value="1"/>
</dbReference>
<dbReference type="AlphaFoldDB" id="A0A8X8YTT4"/>
<comment type="caution">
    <text evidence="4">The sequence shown here is derived from an EMBL/GenBank/DDBJ whole genome shotgun (WGS) entry which is preliminary data.</text>
</comment>
<dbReference type="Proteomes" id="UP000298416">
    <property type="component" value="Unassembled WGS sequence"/>
</dbReference>
<organism evidence="4">
    <name type="scientific">Salvia splendens</name>
    <name type="common">Scarlet sage</name>
    <dbReference type="NCBI Taxonomy" id="180675"/>
    <lineage>
        <taxon>Eukaryota</taxon>
        <taxon>Viridiplantae</taxon>
        <taxon>Streptophyta</taxon>
        <taxon>Embryophyta</taxon>
        <taxon>Tracheophyta</taxon>
        <taxon>Spermatophyta</taxon>
        <taxon>Magnoliopsida</taxon>
        <taxon>eudicotyledons</taxon>
        <taxon>Gunneridae</taxon>
        <taxon>Pentapetalae</taxon>
        <taxon>asterids</taxon>
        <taxon>lamiids</taxon>
        <taxon>Lamiales</taxon>
        <taxon>Lamiaceae</taxon>
        <taxon>Nepetoideae</taxon>
        <taxon>Mentheae</taxon>
        <taxon>Salviinae</taxon>
        <taxon>Salvia</taxon>
        <taxon>Salvia subgen. Calosphace</taxon>
        <taxon>core Calosphace</taxon>
    </lineage>
</organism>
<reference evidence="4" key="1">
    <citation type="submission" date="2018-01" db="EMBL/GenBank/DDBJ databases">
        <authorList>
            <person name="Mao J.F."/>
        </authorList>
    </citation>
    <scope>NUCLEOTIDE SEQUENCE</scope>
    <source>
        <strain evidence="4">Huo1</strain>
        <tissue evidence="4">Leaf</tissue>
    </source>
</reference>
<dbReference type="Pfam" id="PF10419">
    <property type="entry name" value="TFIIIC_sub6"/>
    <property type="match status" value="1"/>
</dbReference>
<dbReference type="Gene3D" id="1.20.1260.60">
    <property type="entry name" value="Vacuolar protein sorting-associated protein Ist1"/>
    <property type="match status" value="1"/>
</dbReference>
<accession>A0A8X8YTT4</accession>
<dbReference type="EMBL" id="PNBA02000001">
    <property type="protein sequence ID" value="KAG6438184.1"/>
    <property type="molecule type" value="Genomic_DNA"/>
</dbReference>
<name>A0A8X8YTT4_SALSN</name>
<evidence type="ECO:0000256" key="1">
    <source>
        <dbReference type="ARBA" id="ARBA00005536"/>
    </source>
</evidence>
<keyword evidence="2" id="KW-0175">Coiled coil</keyword>
<evidence type="ECO:0000313" key="5">
    <source>
        <dbReference type="Proteomes" id="UP000298416"/>
    </source>
</evidence>
<dbReference type="PANTHER" id="PTHR12161">
    <property type="entry name" value="IST1 FAMILY MEMBER"/>
    <property type="match status" value="1"/>
</dbReference>
<dbReference type="InterPro" id="IPR005061">
    <property type="entry name" value="Ist1"/>
</dbReference>
<dbReference type="InterPro" id="IPR042277">
    <property type="entry name" value="IST1-like"/>
</dbReference>
<reference evidence="4" key="2">
    <citation type="submission" date="2020-08" db="EMBL/GenBank/DDBJ databases">
        <title>Plant Genome Project.</title>
        <authorList>
            <person name="Zhang R.-G."/>
        </authorList>
    </citation>
    <scope>NUCLEOTIDE SEQUENCE</scope>
    <source>
        <strain evidence="4">Huo1</strain>
        <tissue evidence="4">Leaf</tissue>
    </source>
</reference>
<keyword evidence="5" id="KW-1185">Reference proteome</keyword>
<gene>
    <name evidence="4" type="ORF">SASPL_103121</name>
</gene>
<proteinExistence type="inferred from homology"/>
<dbReference type="GO" id="GO:0015031">
    <property type="term" value="P:protein transport"/>
    <property type="evidence" value="ECO:0007669"/>
    <property type="project" value="InterPro"/>
</dbReference>
<comment type="similarity">
    <text evidence="1">Belongs to the IST1 family.</text>
</comment>
<dbReference type="PANTHER" id="PTHR12161:SF5">
    <property type="entry name" value="IST1 HOMOLOG"/>
    <property type="match status" value="1"/>
</dbReference>
<feature type="domain" description="Transcription factor TFIIIC triple barrel" evidence="3">
    <location>
        <begin position="14"/>
        <end position="106"/>
    </location>
</feature>
<feature type="coiled-coil region" evidence="2">
    <location>
        <begin position="127"/>
        <end position="154"/>
    </location>
</feature>